<reference evidence="2 3" key="1">
    <citation type="submission" date="2017-04" db="EMBL/GenBank/DDBJ databases">
        <title>Draft genome of the yeast Clavispora lusitaniae type strain CBS 6936.</title>
        <authorList>
            <person name="Durrens P."/>
            <person name="Klopp C."/>
            <person name="Biteau N."/>
            <person name="Fitton-Ouhabi V."/>
            <person name="Dementhon K."/>
            <person name="Accoceberry I."/>
            <person name="Sherman D.J."/>
            <person name="Noel T."/>
        </authorList>
    </citation>
    <scope>NUCLEOTIDE SEQUENCE [LARGE SCALE GENOMIC DNA]</scope>
    <source>
        <strain evidence="2 3">CBS 6936</strain>
    </source>
</reference>
<organism evidence="2 3">
    <name type="scientific">Clavispora lusitaniae</name>
    <name type="common">Candida lusitaniae</name>
    <dbReference type="NCBI Taxonomy" id="36911"/>
    <lineage>
        <taxon>Eukaryota</taxon>
        <taxon>Fungi</taxon>
        <taxon>Dikarya</taxon>
        <taxon>Ascomycota</taxon>
        <taxon>Saccharomycotina</taxon>
        <taxon>Pichiomycetes</taxon>
        <taxon>Metschnikowiaceae</taxon>
        <taxon>Clavispora</taxon>
    </lineage>
</organism>
<evidence type="ECO:0000256" key="1">
    <source>
        <dbReference type="SAM" id="MobiDB-lite"/>
    </source>
</evidence>
<feature type="region of interest" description="Disordered" evidence="1">
    <location>
        <begin position="33"/>
        <end position="67"/>
    </location>
</feature>
<proteinExistence type="predicted"/>
<accession>A0AA91PZE0</accession>
<dbReference type="KEGG" id="clus:A9F13_08g02244"/>
<comment type="caution">
    <text evidence="2">The sequence shown here is derived from an EMBL/GenBank/DDBJ whole genome shotgun (WGS) entry which is preliminary data.</text>
</comment>
<name>A0AA91PZE0_CLALS</name>
<sequence length="96" mass="11349">MPINEKKITAENGILQVSPNQEKWRTMTLKKRLVRKHSQPAMHPCTLSHPTRSRAEEKEKPERWFSAKEKKAETKKLLTCSGKLWSMLLYFWKAKL</sequence>
<evidence type="ECO:0000313" key="2">
    <source>
        <dbReference type="EMBL" id="OVF08514.1"/>
    </source>
</evidence>
<gene>
    <name evidence="2" type="ORF">A9F13_08g02244</name>
</gene>
<feature type="compositionally biased region" description="Basic and acidic residues" evidence="1">
    <location>
        <begin position="53"/>
        <end position="67"/>
    </location>
</feature>
<evidence type="ECO:0000313" key="3">
    <source>
        <dbReference type="Proteomes" id="UP000195602"/>
    </source>
</evidence>
<protein>
    <submittedName>
        <fullName evidence="2">Uncharacterized protein</fullName>
    </submittedName>
</protein>
<dbReference type="Proteomes" id="UP000195602">
    <property type="component" value="Unassembled WGS sequence"/>
</dbReference>
<dbReference type="AlphaFoldDB" id="A0AA91PZE0"/>
<dbReference type="EMBL" id="LYUB02000008">
    <property type="protein sequence ID" value="OVF08514.1"/>
    <property type="molecule type" value="Genomic_DNA"/>
</dbReference>